<dbReference type="GO" id="GO:0016020">
    <property type="term" value="C:membrane"/>
    <property type="evidence" value="ECO:0007669"/>
    <property type="project" value="GOC"/>
</dbReference>
<evidence type="ECO:0000256" key="5">
    <source>
        <dbReference type="ARBA" id="ARBA00023098"/>
    </source>
</evidence>
<organism evidence="9">
    <name type="scientific">Thermocrinis ruber</name>
    <dbReference type="NCBI Taxonomy" id="75906"/>
    <lineage>
        <taxon>Bacteria</taxon>
        <taxon>Pseudomonadati</taxon>
        <taxon>Aquificota</taxon>
        <taxon>Aquificia</taxon>
        <taxon>Aquificales</taxon>
        <taxon>Aquificaceae</taxon>
        <taxon>Thermocrinis</taxon>
    </lineage>
</organism>
<evidence type="ECO:0000256" key="2">
    <source>
        <dbReference type="ARBA" id="ARBA00022556"/>
    </source>
</evidence>
<dbReference type="AlphaFoldDB" id="A0A7C5X1U5"/>
<evidence type="ECO:0000259" key="8">
    <source>
        <dbReference type="Pfam" id="PF25087"/>
    </source>
</evidence>
<keyword evidence="4 7" id="KW-0677">Repeat</keyword>
<protein>
    <recommendedName>
        <fullName evidence="7">UDP-3-O-acylglucosamine N-acyltransferase</fullName>
        <ecNumber evidence="7">2.3.1.191</ecNumber>
    </recommendedName>
</protein>
<comment type="catalytic activity">
    <reaction evidence="7">
        <text>a UDP-3-O-[(3R)-3-hydroxyacyl]-alpha-D-glucosamine + a (3R)-hydroxyacyl-[ACP] = a UDP-2-N,3-O-bis[(3R)-3-hydroxyacyl]-alpha-D-glucosamine + holo-[ACP] + H(+)</text>
        <dbReference type="Rhea" id="RHEA:53836"/>
        <dbReference type="Rhea" id="RHEA-COMP:9685"/>
        <dbReference type="Rhea" id="RHEA-COMP:9945"/>
        <dbReference type="ChEBI" id="CHEBI:15378"/>
        <dbReference type="ChEBI" id="CHEBI:64479"/>
        <dbReference type="ChEBI" id="CHEBI:78827"/>
        <dbReference type="ChEBI" id="CHEBI:137740"/>
        <dbReference type="ChEBI" id="CHEBI:137748"/>
        <dbReference type="EC" id="2.3.1.191"/>
    </reaction>
</comment>
<keyword evidence="1 7" id="KW-0444">Lipid biosynthesis</keyword>
<dbReference type="PROSITE" id="PS00101">
    <property type="entry name" value="HEXAPEP_TRANSFERASES"/>
    <property type="match status" value="1"/>
</dbReference>
<dbReference type="CDD" id="cd03352">
    <property type="entry name" value="LbH_LpxD"/>
    <property type="match status" value="1"/>
</dbReference>
<dbReference type="SUPFAM" id="SSF51161">
    <property type="entry name" value="Trimeric LpxA-like enzymes"/>
    <property type="match status" value="1"/>
</dbReference>
<reference evidence="9" key="1">
    <citation type="journal article" date="2020" name="mSystems">
        <title>Genome- and Community-Level Interaction Insights into Carbon Utilization and Element Cycling Functions of Hydrothermarchaeota in Hydrothermal Sediment.</title>
        <authorList>
            <person name="Zhou Z."/>
            <person name="Liu Y."/>
            <person name="Xu W."/>
            <person name="Pan J."/>
            <person name="Luo Z.H."/>
            <person name="Li M."/>
        </authorList>
    </citation>
    <scope>NUCLEOTIDE SEQUENCE [LARGE SCALE GENOMIC DNA]</scope>
    <source>
        <strain evidence="9">SpSt-114</strain>
    </source>
</reference>
<dbReference type="InterPro" id="IPR056729">
    <property type="entry name" value="GMPPB_C"/>
</dbReference>
<comment type="caution">
    <text evidence="9">The sequence shown here is derived from an EMBL/GenBank/DDBJ whole genome shotgun (WGS) entry which is preliminary data.</text>
</comment>
<evidence type="ECO:0000256" key="1">
    <source>
        <dbReference type="ARBA" id="ARBA00022516"/>
    </source>
</evidence>
<dbReference type="PANTHER" id="PTHR43378">
    <property type="entry name" value="UDP-3-O-ACYLGLUCOSAMINE N-ACYLTRANSFERASE"/>
    <property type="match status" value="1"/>
</dbReference>
<dbReference type="GO" id="GO:0009245">
    <property type="term" value="P:lipid A biosynthetic process"/>
    <property type="evidence" value="ECO:0007669"/>
    <property type="project" value="UniProtKB-UniRule"/>
</dbReference>
<comment type="subunit">
    <text evidence="7">Homotrimer.</text>
</comment>
<dbReference type="Pfam" id="PF25087">
    <property type="entry name" value="GMPPB_C"/>
    <property type="match status" value="1"/>
</dbReference>
<dbReference type="UniPathway" id="UPA00973"/>
<keyword evidence="3 7" id="KW-0808">Transferase</keyword>
<name>A0A7C5X1U5_9AQUI</name>
<dbReference type="GO" id="GO:0103118">
    <property type="term" value="F:UDP-3-O-[(3R)-3-hydroxyacyl]-glucosamine N-acyltransferase activity"/>
    <property type="evidence" value="ECO:0007669"/>
    <property type="project" value="UniProtKB-EC"/>
</dbReference>
<evidence type="ECO:0000256" key="4">
    <source>
        <dbReference type="ARBA" id="ARBA00022737"/>
    </source>
</evidence>
<dbReference type="InterPro" id="IPR011004">
    <property type="entry name" value="Trimer_LpxA-like_sf"/>
</dbReference>
<keyword evidence="6 7" id="KW-0012">Acyltransferase</keyword>
<dbReference type="NCBIfam" id="TIGR01853">
    <property type="entry name" value="lipid_A_lpxD"/>
    <property type="match status" value="1"/>
</dbReference>
<dbReference type="EC" id="2.3.1.191" evidence="7"/>
<evidence type="ECO:0000256" key="7">
    <source>
        <dbReference type="HAMAP-Rule" id="MF_00523"/>
    </source>
</evidence>
<keyword evidence="2 7" id="KW-0441">Lipid A biosynthesis</keyword>
<evidence type="ECO:0000313" key="9">
    <source>
        <dbReference type="EMBL" id="HHO74555.1"/>
    </source>
</evidence>
<evidence type="ECO:0000256" key="6">
    <source>
        <dbReference type="ARBA" id="ARBA00023315"/>
    </source>
</evidence>
<dbReference type="PANTHER" id="PTHR43378:SF2">
    <property type="entry name" value="UDP-3-O-ACYLGLUCOSAMINE N-ACYLTRANSFERASE 1, MITOCHONDRIAL-RELATED"/>
    <property type="match status" value="1"/>
</dbReference>
<dbReference type="NCBIfam" id="NF002060">
    <property type="entry name" value="PRK00892.1"/>
    <property type="match status" value="1"/>
</dbReference>
<dbReference type="GO" id="GO:0016410">
    <property type="term" value="F:N-acyltransferase activity"/>
    <property type="evidence" value="ECO:0007669"/>
    <property type="project" value="InterPro"/>
</dbReference>
<dbReference type="InterPro" id="IPR007691">
    <property type="entry name" value="LpxD"/>
</dbReference>
<feature type="domain" description="Mannose-1-phosphate guanyltransferase C-terminal" evidence="8">
    <location>
        <begin position="93"/>
        <end position="172"/>
    </location>
</feature>
<dbReference type="InterPro" id="IPR018357">
    <property type="entry name" value="Hexapep_transf_CS"/>
</dbReference>
<accession>A0A7C5X1U5</accession>
<sequence>MRFNSKDIADLVDGLLFGENLELVGVSSLENPKERTLIFCPSEKDAERVKDVKDTTLVVSKPVEHPSYILVEDTKLALAIVLEKLYPEEHPTGISEKAHVESSAVLGEDVYVGPFAYIGKNVVLERGVKVYPFSYIGDHSFVGENTVIFSGVHIYPRTVIGKNVRIHSGAVVGADGFGYHITKEGIIKLNHIGNVVIEDNVEIGANTTIDRALLDSTIVGKETKIDNLVMVAHNCRLGERNIIVSQVGLSGSVKTGRNVILAGQVGVADHVNIGDNVQVAAKSGVSKDLEPNKVYGANLPAVEWSRWKRIYLYLLKLPELFKK</sequence>
<comment type="function">
    <text evidence="7">Catalyzes the N-acylation of UDP-3-O-acylglucosamine using 3-hydroxyacyl-ACP as the acyl donor. Is involved in the biosynthesis of lipid A, a phosphorylated glycolipid that anchors the lipopolysaccharide to the outer membrane of the cell.</text>
</comment>
<dbReference type="HAMAP" id="MF_00523">
    <property type="entry name" value="LpxD"/>
    <property type="match status" value="1"/>
</dbReference>
<keyword evidence="5 7" id="KW-0443">Lipid metabolism</keyword>
<evidence type="ECO:0000256" key="3">
    <source>
        <dbReference type="ARBA" id="ARBA00022679"/>
    </source>
</evidence>
<dbReference type="Gene3D" id="3.40.1390.10">
    <property type="entry name" value="MurE/MurF, N-terminal domain"/>
    <property type="match status" value="1"/>
</dbReference>
<comment type="similarity">
    <text evidence="7">Belongs to the transferase hexapeptide repeat family. LpxD subfamily.</text>
</comment>
<feature type="active site" description="Proton acceptor" evidence="7">
    <location>
        <position position="233"/>
    </location>
</feature>
<proteinExistence type="inferred from homology"/>
<comment type="pathway">
    <text evidence="7">Bacterial outer membrane biogenesis; LPS lipid A biosynthesis.</text>
</comment>
<gene>
    <name evidence="7 9" type="primary">lpxD</name>
    <name evidence="9" type="ORF">ENN04_08010</name>
</gene>
<dbReference type="EMBL" id="DSAC01000098">
    <property type="protein sequence ID" value="HHO74555.1"/>
    <property type="molecule type" value="Genomic_DNA"/>
</dbReference>
<dbReference type="Gene3D" id="2.160.10.10">
    <property type="entry name" value="Hexapeptide repeat proteins"/>
    <property type="match status" value="1"/>
</dbReference>